<dbReference type="EMBL" id="JBHTBH010000008">
    <property type="protein sequence ID" value="MFC7329505.1"/>
    <property type="molecule type" value="Genomic_DNA"/>
</dbReference>
<dbReference type="Proteomes" id="UP001596540">
    <property type="component" value="Unassembled WGS sequence"/>
</dbReference>
<name>A0ABW2KJY3_9ACTN</name>
<dbReference type="Gene3D" id="3.30.530.20">
    <property type="match status" value="1"/>
</dbReference>
<feature type="compositionally biased region" description="Pro residues" evidence="1">
    <location>
        <begin position="151"/>
        <end position="179"/>
    </location>
</feature>
<accession>A0ABW2KJY3</accession>
<dbReference type="InterPro" id="IPR023393">
    <property type="entry name" value="START-like_dom_sf"/>
</dbReference>
<organism evidence="3 4">
    <name type="scientific">Marinactinospora rubrisoli</name>
    <dbReference type="NCBI Taxonomy" id="2715399"/>
    <lineage>
        <taxon>Bacteria</taxon>
        <taxon>Bacillati</taxon>
        <taxon>Actinomycetota</taxon>
        <taxon>Actinomycetes</taxon>
        <taxon>Streptosporangiales</taxon>
        <taxon>Nocardiopsidaceae</taxon>
        <taxon>Marinactinospora</taxon>
    </lineage>
</organism>
<dbReference type="PANTHER" id="PTHR38588:SF1">
    <property type="entry name" value="BLL0334 PROTEIN"/>
    <property type="match status" value="1"/>
</dbReference>
<gene>
    <name evidence="3" type="ORF">ACFQRF_17370</name>
</gene>
<keyword evidence="2" id="KW-0472">Membrane</keyword>
<reference evidence="4" key="1">
    <citation type="journal article" date="2019" name="Int. J. Syst. Evol. Microbiol.">
        <title>The Global Catalogue of Microorganisms (GCM) 10K type strain sequencing project: providing services to taxonomists for standard genome sequencing and annotation.</title>
        <authorList>
            <consortium name="The Broad Institute Genomics Platform"/>
            <consortium name="The Broad Institute Genome Sequencing Center for Infectious Disease"/>
            <person name="Wu L."/>
            <person name="Ma J."/>
        </authorList>
    </citation>
    <scope>NUCLEOTIDE SEQUENCE [LARGE SCALE GENOMIC DNA]</scope>
    <source>
        <strain evidence="4">CGMCC 4.7382</strain>
    </source>
</reference>
<comment type="caution">
    <text evidence="3">The sequence shown here is derived from an EMBL/GenBank/DDBJ whole genome shotgun (WGS) entry which is preliminary data.</text>
</comment>
<proteinExistence type="predicted"/>
<evidence type="ECO:0000313" key="4">
    <source>
        <dbReference type="Proteomes" id="UP001596540"/>
    </source>
</evidence>
<evidence type="ECO:0000313" key="3">
    <source>
        <dbReference type="EMBL" id="MFC7329505.1"/>
    </source>
</evidence>
<dbReference type="InterPro" id="IPR010419">
    <property type="entry name" value="CO_DH_gsu"/>
</dbReference>
<feature type="region of interest" description="Disordered" evidence="1">
    <location>
        <begin position="147"/>
        <end position="185"/>
    </location>
</feature>
<feature type="transmembrane region" description="Helical" evidence="2">
    <location>
        <begin position="190"/>
        <end position="213"/>
    </location>
</feature>
<protein>
    <submittedName>
        <fullName evidence="3">Carbon monoxide dehydrogenase subunit G</fullName>
    </submittedName>
</protein>
<dbReference type="CDD" id="cd05018">
    <property type="entry name" value="CoxG"/>
    <property type="match status" value="1"/>
</dbReference>
<dbReference type="RefSeq" id="WP_379872156.1">
    <property type="nucleotide sequence ID" value="NZ_JBHTBH010000008.1"/>
</dbReference>
<keyword evidence="2" id="KW-1133">Transmembrane helix</keyword>
<evidence type="ECO:0000256" key="1">
    <source>
        <dbReference type="SAM" id="MobiDB-lite"/>
    </source>
</evidence>
<keyword evidence="4" id="KW-1185">Reference proteome</keyword>
<dbReference type="PANTHER" id="PTHR38588">
    <property type="entry name" value="BLL0334 PROTEIN"/>
    <property type="match status" value="1"/>
</dbReference>
<dbReference type="Pfam" id="PF06240">
    <property type="entry name" value="COXG"/>
    <property type="match status" value="1"/>
</dbReference>
<dbReference type="SUPFAM" id="SSF55961">
    <property type="entry name" value="Bet v1-like"/>
    <property type="match status" value="1"/>
</dbReference>
<keyword evidence="2" id="KW-0812">Transmembrane</keyword>
<evidence type="ECO:0000256" key="2">
    <source>
        <dbReference type="SAM" id="Phobius"/>
    </source>
</evidence>
<sequence length="224" mass="22094">MKVTGSTTLNAAPERVWAAMLDPDVLARTIPGCERLERTGTDRYRGTVSAGVASIKGTFVGDVELTDLEPPAALVLRASGAGAPGTVRADVTVRLTDLGDGRTELGYDADAVVGGMVGGVGQRVLTAVARRTAAEFFDRLAAELAGAPSAAPEPAPPRHAAPRPPEPVGAPAGPPPPGPAGIDPGDAAGYFAGGVVLGAAAALAGVIVGALAARNAGRGGPRAG</sequence>